<dbReference type="InterPro" id="IPR012337">
    <property type="entry name" value="RNaseH-like_sf"/>
</dbReference>
<dbReference type="InterPro" id="IPR036397">
    <property type="entry name" value="RNaseH_sf"/>
</dbReference>
<evidence type="ECO:0000259" key="1">
    <source>
        <dbReference type="Pfam" id="PF13482"/>
    </source>
</evidence>
<dbReference type="SUPFAM" id="SSF53098">
    <property type="entry name" value="Ribonuclease H-like"/>
    <property type="match status" value="1"/>
</dbReference>
<dbReference type="Pfam" id="PF13482">
    <property type="entry name" value="RNase_H_2"/>
    <property type="match status" value="1"/>
</dbReference>
<dbReference type="AlphaFoldDB" id="A0A1I0ZB94"/>
<dbReference type="Gene3D" id="3.30.420.10">
    <property type="entry name" value="Ribonuclease H-like superfamily/Ribonuclease H"/>
    <property type="match status" value="1"/>
</dbReference>
<proteinExistence type="predicted"/>
<evidence type="ECO:0000313" key="3">
    <source>
        <dbReference type="Proteomes" id="UP000198619"/>
    </source>
</evidence>
<accession>A0A1I0ZB94</accession>
<dbReference type="OrthoDB" id="9790530at2"/>
<organism evidence="2 3">
    <name type="scientific">Clostridium frigidicarnis</name>
    <dbReference type="NCBI Taxonomy" id="84698"/>
    <lineage>
        <taxon>Bacteria</taxon>
        <taxon>Bacillati</taxon>
        <taxon>Bacillota</taxon>
        <taxon>Clostridia</taxon>
        <taxon>Eubacteriales</taxon>
        <taxon>Clostridiaceae</taxon>
        <taxon>Clostridium</taxon>
    </lineage>
</organism>
<dbReference type="PANTHER" id="PTHR38462:SF1">
    <property type="entry name" value="YPRB RIBONUCLEASE H-LIKE DOMAIN-CONTAINING PROTEIN"/>
    <property type="match status" value="1"/>
</dbReference>
<dbReference type="InterPro" id="IPR038720">
    <property type="entry name" value="YprB_RNase_H-like_dom"/>
</dbReference>
<dbReference type="Proteomes" id="UP000198619">
    <property type="component" value="Unassembled WGS sequence"/>
</dbReference>
<dbReference type="STRING" id="84698.SAMN04488528_101914"/>
<evidence type="ECO:0000313" key="2">
    <source>
        <dbReference type="EMBL" id="SFB22672.1"/>
    </source>
</evidence>
<dbReference type="EMBL" id="FOKI01000019">
    <property type="protein sequence ID" value="SFB22672.1"/>
    <property type="molecule type" value="Genomic_DNA"/>
</dbReference>
<reference evidence="2 3" key="1">
    <citation type="submission" date="2016-10" db="EMBL/GenBank/DDBJ databases">
        <authorList>
            <person name="de Groot N.N."/>
        </authorList>
    </citation>
    <scope>NUCLEOTIDE SEQUENCE [LARGE SCALE GENOMIC DNA]</scope>
    <source>
        <strain evidence="2 3">DSM 12271</strain>
    </source>
</reference>
<keyword evidence="3" id="KW-1185">Reference proteome</keyword>
<dbReference type="RefSeq" id="WP_090041752.1">
    <property type="nucleotide sequence ID" value="NZ_FOKI01000019.1"/>
</dbReference>
<sequence>MIIRDKIINLGFEEIFLAEYNMKDMVFFDIEASLDKNGIEFIWAISLGRFIGDSYTVTQYFAEEIKEEKTILENAKVILDEYYSWCTFNGLSFDEPFLIKRSEKFKINLSKPKDHFDLYRFIFPYYKSLKVKGCGLKALEKGIGINRTDSIDGYESRIMYNEYLINNNEEIMYKLMNHNIEDVISLPKLFHYVNEIREKKLVRSDKLTEAQKKSVKHLLKKRAINLDIKYDNISKKCAGKIIHGLISRSVDKDEIESLIKKGY</sequence>
<feature type="domain" description="YprB ribonuclease H-like" evidence="1">
    <location>
        <begin position="26"/>
        <end position="193"/>
    </location>
</feature>
<dbReference type="GO" id="GO:0003676">
    <property type="term" value="F:nucleic acid binding"/>
    <property type="evidence" value="ECO:0007669"/>
    <property type="project" value="InterPro"/>
</dbReference>
<gene>
    <name evidence="2" type="ORF">SAMN04488528_101914</name>
</gene>
<protein>
    <recommendedName>
        <fullName evidence="1">YprB ribonuclease H-like domain-containing protein</fullName>
    </recommendedName>
</protein>
<dbReference type="PANTHER" id="PTHR38462">
    <property type="entry name" value="EXONUCLEASE-LIKE PROTEIN"/>
    <property type="match status" value="1"/>
</dbReference>
<name>A0A1I0ZB94_9CLOT</name>